<feature type="active site" description="GMP-histidine intermediate" evidence="18">
    <location>
        <position position="24"/>
    </location>
</feature>
<dbReference type="GO" id="GO:0043752">
    <property type="term" value="F:adenosylcobinamide kinase activity"/>
    <property type="evidence" value="ECO:0007669"/>
    <property type="project" value="UniProtKB-EC"/>
</dbReference>
<dbReference type="Gene3D" id="3.40.50.300">
    <property type="entry name" value="P-loop containing nucleotide triphosphate hydrolases"/>
    <property type="match status" value="1"/>
</dbReference>
<evidence type="ECO:0000256" key="9">
    <source>
        <dbReference type="ARBA" id="ARBA00012523"/>
    </source>
</evidence>
<comment type="catalytic activity">
    <reaction evidence="2">
        <text>adenosylcob(III)inamide phosphate + GTP + H(+) = adenosylcob(III)inamide-GDP + diphosphate</text>
        <dbReference type="Rhea" id="RHEA:22712"/>
        <dbReference type="ChEBI" id="CHEBI:15378"/>
        <dbReference type="ChEBI" id="CHEBI:33019"/>
        <dbReference type="ChEBI" id="CHEBI:37565"/>
        <dbReference type="ChEBI" id="CHEBI:58502"/>
        <dbReference type="ChEBI" id="CHEBI:60487"/>
        <dbReference type="EC" id="2.7.7.62"/>
    </reaction>
</comment>
<evidence type="ECO:0000256" key="2">
    <source>
        <dbReference type="ARBA" id="ARBA00000711"/>
    </source>
</evidence>
<reference evidence="20 21" key="1">
    <citation type="submission" date="2020-08" db="EMBL/GenBank/DDBJ databases">
        <title>Bridging the membrane lipid divide: bacteria of the FCB group superphylum have the potential to synthesize archaeal ether lipids.</title>
        <authorList>
            <person name="Villanueva L."/>
            <person name="Von Meijenfeldt F.A.B."/>
            <person name="Westbye A.B."/>
            <person name="Yadav S."/>
            <person name="Hopmans E.C."/>
            <person name="Dutilh B.E."/>
            <person name="Sinninghe Damste J.S."/>
        </authorList>
    </citation>
    <scope>NUCLEOTIDE SEQUENCE [LARGE SCALE GENOMIC DNA]</scope>
    <source>
        <strain evidence="20">NIOZ-UU81</strain>
    </source>
</reference>
<dbReference type="EC" id="2.7.7.62" evidence="9"/>
<comment type="catalytic activity">
    <reaction evidence="1">
        <text>adenosylcob(III)inamide + ATP = adenosylcob(III)inamide phosphate + ADP + H(+)</text>
        <dbReference type="Rhea" id="RHEA:15769"/>
        <dbReference type="ChEBI" id="CHEBI:2480"/>
        <dbReference type="ChEBI" id="CHEBI:15378"/>
        <dbReference type="ChEBI" id="CHEBI:30616"/>
        <dbReference type="ChEBI" id="CHEBI:58502"/>
        <dbReference type="ChEBI" id="CHEBI:456216"/>
        <dbReference type="EC" id="2.7.1.156"/>
    </reaction>
</comment>
<keyword evidence="20" id="KW-0548">Nucleotidyltransferase</keyword>
<feature type="binding site" evidence="19">
    <location>
        <position position="58"/>
    </location>
    <ligand>
        <name>GTP</name>
        <dbReference type="ChEBI" id="CHEBI:37565"/>
    </ligand>
</feature>
<dbReference type="PANTHER" id="PTHR34848">
    <property type="match status" value="1"/>
</dbReference>
<evidence type="ECO:0000256" key="5">
    <source>
        <dbReference type="ARBA" id="ARBA00004692"/>
    </source>
</evidence>
<keyword evidence="12 19" id="KW-0547">Nucleotide-binding</keyword>
<dbReference type="Pfam" id="PF02283">
    <property type="entry name" value="CobU"/>
    <property type="match status" value="1"/>
</dbReference>
<dbReference type="Proteomes" id="UP000599024">
    <property type="component" value="Unassembled WGS sequence"/>
</dbReference>
<protein>
    <recommendedName>
        <fullName evidence="16">Adenosylcobinamide kinase</fullName>
        <ecNumber evidence="8">2.7.1.156</ecNumber>
        <ecNumber evidence="9">2.7.7.62</ecNumber>
    </recommendedName>
    <alternativeName>
        <fullName evidence="17">Adenosylcobinamide-phosphate guanylyltransferase</fullName>
    </alternativeName>
</protein>
<proteinExistence type="inferred from homology"/>
<feature type="binding site" evidence="19">
    <location>
        <position position="37"/>
    </location>
    <ligand>
        <name>GTP</name>
        <dbReference type="ChEBI" id="CHEBI:37565"/>
    </ligand>
</feature>
<evidence type="ECO:0000256" key="15">
    <source>
        <dbReference type="ARBA" id="ARBA00023134"/>
    </source>
</evidence>
<evidence type="ECO:0000256" key="4">
    <source>
        <dbReference type="ARBA" id="ARBA00003889"/>
    </source>
</evidence>
<dbReference type="CDD" id="cd00544">
    <property type="entry name" value="CobU"/>
    <property type="match status" value="1"/>
</dbReference>
<comment type="pathway">
    <text evidence="6">Cofactor biosynthesis; adenosylcobalamin biosynthesis; adenosylcobalamin from cob(II)yrinate a,c-diamide: step 5/7.</text>
</comment>
<comment type="caution">
    <text evidence="20">The sequence shown here is derived from an EMBL/GenBank/DDBJ whole genome shotgun (WGS) entry which is preliminary data.</text>
</comment>
<evidence type="ECO:0000256" key="8">
    <source>
        <dbReference type="ARBA" id="ARBA00012016"/>
    </source>
</evidence>
<evidence type="ECO:0000256" key="14">
    <source>
        <dbReference type="ARBA" id="ARBA00022840"/>
    </source>
</evidence>
<organism evidence="20 21">
    <name type="scientific">Candidatus Desulfatifera sulfidica</name>
    <dbReference type="NCBI Taxonomy" id="2841691"/>
    <lineage>
        <taxon>Bacteria</taxon>
        <taxon>Pseudomonadati</taxon>
        <taxon>Thermodesulfobacteriota</taxon>
        <taxon>Desulfobulbia</taxon>
        <taxon>Desulfobulbales</taxon>
        <taxon>Desulfobulbaceae</taxon>
        <taxon>Candidatus Desulfatifera</taxon>
    </lineage>
</organism>
<feature type="non-terminal residue" evidence="20">
    <location>
        <position position="1"/>
    </location>
</feature>
<dbReference type="EC" id="2.7.1.156" evidence="8"/>
<evidence type="ECO:0000256" key="13">
    <source>
        <dbReference type="ARBA" id="ARBA00022777"/>
    </source>
</evidence>
<gene>
    <name evidence="20" type="ORF">H8E79_02795</name>
</gene>
<evidence type="ECO:0000256" key="18">
    <source>
        <dbReference type="PIRSR" id="PIRSR006135-1"/>
    </source>
</evidence>
<dbReference type="GO" id="GO:0009236">
    <property type="term" value="P:cobalamin biosynthetic process"/>
    <property type="evidence" value="ECO:0007669"/>
    <property type="project" value="UniProtKB-UniPathway"/>
</dbReference>
<dbReference type="GO" id="GO:0005525">
    <property type="term" value="F:GTP binding"/>
    <property type="evidence" value="ECO:0007669"/>
    <property type="project" value="UniProtKB-KW"/>
</dbReference>
<evidence type="ECO:0000256" key="3">
    <source>
        <dbReference type="ARBA" id="ARBA00001522"/>
    </source>
</evidence>
<dbReference type="UniPathway" id="UPA00148">
    <property type="reaction ID" value="UER00236"/>
</dbReference>
<keyword evidence="10" id="KW-0169">Cobalamin biosynthesis</keyword>
<keyword evidence="13 20" id="KW-0418">Kinase</keyword>
<accession>A0A8J6N9M0</accession>
<comment type="pathway">
    <text evidence="5">Cofactor biosynthesis; adenosylcobalamin biosynthesis; adenosylcobalamin from cob(II)yrinate a,c-diamide: step 6/7.</text>
</comment>
<evidence type="ECO:0000256" key="6">
    <source>
        <dbReference type="ARBA" id="ARBA00005159"/>
    </source>
</evidence>
<comment type="function">
    <text evidence="4">Catalyzes ATP-dependent phosphorylation of adenosylcobinamide and addition of GMP to adenosylcobinamide phosphate.</text>
</comment>
<dbReference type="GO" id="GO:0008820">
    <property type="term" value="F:cobinamide phosphate guanylyltransferase activity"/>
    <property type="evidence" value="ECO:0007669"/>
    <property type="project" value="UniProtKB-EC"/>
</dbReference>
<evidence type="ECO:0000256" key="7">
    <source>
        <dbReference type="ARBA" id="ARBA00007490"/>
    </source>
</evidence>
<evidence type="ECO:0000256" key="1">
    <source>
        <dbReference type="ARBA" id="ARBA00000312"/>
    </source>
</evidence>
<evidence type="ECO:0000256" key="19">
    <source>
        <dbReference type="PIRSR" id="PIRSR006135-2"/>
    </source>
</evidence>
<dbReference type="AlphaFoldDB" id="A0A8J6N9M0"/>
<sequence>TGKRFFVATCPRIDQEMNSRIHRHLEERQDRGWQTLEEETDLARVVGGCEHGSVVLIDCLTLWVNNLLYQAEQSNELFSDENLDSHCRTLLHAISDYQGVVICVTNEVGMGVVPEYPSARLYRDLVGRCNRLVAASAEDVILVSCGIPLYLKGGAGTDARSVA</sequence>
<evidence type="ECO:0000256" key="17">
    <source>
        <dbReference type="ARBA" id="ARBA00030571"/>
    </source>
</evidence>
<keyword evidence="11" id="KW-0808">Transferase</keyword>
<keyword evidence="15 19" id="KW-0342">GTP-binding</keyword>
<dbReference type="InterPro" id="IPR003203">
    <property type="entry name" value="CobU/CobP"/>
</dbReference>
<evidence type="ECO:0000313" key="21">
    <source>
        <dbReference type="Proteomes" id="UP000599024"/>
    </source>
</evidence>
<evidence type="ECO:0000256" key="16">
    <source>
        <dbReference type="ARBA" id="ARBA00029570"/>
    </source>
</evidence>
<dbReference type="GO" id="GO:0005524">
    <property type="term" value="F:ATP binding"/>
    <property type="evidence" value="ECO:0007669"/>
    <property type="project" value="UniProtKB-KW"/>
</dbReference>
<dbReference type="SUPFAM" id="SSF52540">
    <property type="entry name" value="P-loop containing nucleoside triphosphate hydrolases"/>
    <property type="match status" value="1"/>
</dbReference>
<name>A0A8J6N9M0_9BACT</name>
<evidence type="ECO:0000256" key="12">
    <source>
        <dbReference type="ARBA" id="ARBA00022741"/>
    </source>
</evidence>
<dbReference type="PANTHER" id="PTHR34848:SF1">
    <property type="entry name" value="BIFUNCTIONAL ADENOSYLCOBALAMIN BIOSYNTHESIS PROTEIN COBU"/>
    <property type="match status" value="1"/>
</dbReference>
<evidence type="ECO:0000313" key="20">
    <source>
        <dbReference type="EMBL" id="MBC8208080.1"/>
    </source>
</evidence>
<dbReference type="InterPro" id="IPR027417">
    <property type="entry name" value="P-loop_NTPase"/>
</dbReference>
<evidence type="ECO:0000256" key="10">
    <source>
        <dbReference type="ARBA" id="ARBA00022573"/>
    </source>
</evidence>
<keyword evidence="14" id="KW-0067">ATP-binding</keyword>
<dbReference type="PIRSF" id="PIRSF006135">
    <property type="entry name" value="CobU"/>
    <property type="match status" value="1"/>
</dbReference>
<comment type="catalytic activity">
    <reaction evidence="3">
        <text>adenosylcob(III)inamide + GTP = adenosylcob(III)inamide phosphate + GDP + H(+)</text>
        <dbReference type="Rhea" id="RHEA:15765"/>
        <dbReference type="ChEBI" id="CHEBI:2480"/>
        <dbReference type="ChEBI" id="CHEBI:15378"/>
        <dbReference type="ChEBI" id="CHEBI:37565"/>
        <dbReference type="ChEBI" id="CHEBI:58189"/>
        <dbReference type="ChEBI" id="CHEBI:58502"/>
        <dbReference type="EC" id="2.7.1.156"/>
    </reaction>
</comment>
<evidence type="ECO:0000256" key="11">
    <source>
        <dbReference type="ARBA" id="ARBA00022679"/>
    </source>
</evidence>
<comment type="similarity">
    <text evidence="7">Belongs to the CobU/CobP family.</text>
</comment>
<dbReference type="EMBL" id="JACNLK010000028">
    <property type="protein sequence ID" value="MBC8208080.1"/>
    <property type="molecule type" value="Genomic_DNA"/>
</dbReference>